<evidence type="ECO:0008006" key="4">
    <source>
        <dbReference type="Google" id="ProtNLM"/>
    </source>
</evidence>
<dbReference type="InterPro" id="IPR025961">
    <property type="entry name" value="Metal_resist"/>
</dbReference>
<keyword evidence="1" id="KW-1133">Transmembrane helix</keyword>
<accession>A0A6M1RX03</accession>
<evidence type="ECO:0000313" key="3">
    <source>
        <dbReference type="Proteomes" id="UP000477311"/>
    </source>
</evidence>
<keyword evidence="3" id="KW-1185">Reference proteome</keyword>
<dbReference type="Proteomes" id="UP000477311">
    <property type="component" value="Unassembled WGS sequence"/>
</dbReference>
<keyword evidence="1" id="KW-0472">Membrane</keyword>
<sequence>MNARVAAWILACAVVVSVGLFLGAARLTAHWSAARWSNPNDDLEWLRREFRLGREELARIRQLHEGYLPVCREWCARIAAKKAELEEELVRGGGFTPRAAELVRELAGLRAECQVAMLRHFDEVRRAMPPEQGRRYFEEMLRLTLTTHEATEQAMARQQHAGHEHP</sequence>
<evidence type="ECO:0000256" key="1">
    <source>
        <dbReference type="SAM" id="Phobius"/>
    </source>
</evidence>
<comment type="caution">
    <text evidence="2">The sequence shown here is derived from an EMBL/GenBank/DDBJ whole genome shotgun (WGS) entry which is preliminary data.</text>
</comment>
<organism evidence="2 3">
    <name type="scientific">Limisphaera ngatamarikiensis</name>
    <dbReference type="NCBI Taxonomy" id="1324935"/>
    <lineage>
        <taxon>Bacteria</taxon>
        <taxon>Pseudomonadati</taxon>
        <taxon>Verrucomicrobiota</taxon>
        <taxon>Verrucomicrobiia</taxon>
        <taxon>Limisphaerales</taxon>
        <taxon>Limisphaeraceae</taxon>
        <taxon>Limisphaera</taxon>
    </lineage>
</organism>
<protein>
    <recommendedName>
        <fullName evidence="4">Periplasmic heavy metal sensor</fullName>
    </recommendedName>
</protein>
<dbReference type="Pfam" id="PF13801">
    <property type="entry name" value="Metal_resist"/>
    <property type="match status" value="1"/>
</dbReference>
<dbReference type="AlphaFoldDB" id="A0A6M1RX03"/>
<gene>
    <name evidence="2" type="ORF">G4L39_07755</name>
</gene>
<dbReference type="Gene3D" id="1.20.120.1490">
    <property type="match status" value="1"/>
</dbReference>
<feature type="transmembrane region" description="Helical" evidence="1">
    <location>
        <begin position="6"/>
        <end position="25"/>
    </location>
</feature>
<name>A0A6M1RX03_9BACT</name>
<dbReference type="RefSeq" id="WP_165107231.1">
    <property type="nucleotide sequence ID" value="NZ_JAAKYA010000052.1"/>
</dbReference>
<dbReference type="EMBL" id="JAAKYA010000052">
    <property type="protein sequence ID" value="NGO39292.1"/>
    <property type="molecule type" value="Genomic_DNA"/>
</dbReference>
<reference evidence="2 3" key="1">
    <citation type="submission" date="2020-02" db="EMBL/GenBank/DDBJ databases">
        <title>Draft genome sequence of Limisphaera ngatamarikiensis NGM72.4T, a thermophilic Verrucomicrobia grouped in subdivision 3.</title>
        <authorList>
            <person name="Carere C.R."/>
            <person name="Steen J."/>
            <person name="Hugenholtz P."/>
            <person name="Stott M.B."/>
        </authorList>
    </citation>
    <scope>NUCLEOTIDE SEQUENCE [LARGE SCALE GENOMIC DNA]</scope>
    <source>
        <strain evidence="2 3">NGM72.4</strain>
    </source>
</reference>
<keyword evidence="1" id="KW-0812">Transmembrane</keyword>
<evidence type="ECO:0000313" key="2">
    <source>
        <dbReference type="EMBL" id="NGO39292.1"/>
    </source>
</evidence>
<proteinExistence type="predicted"/>